<dbReference type="GO" id="GO:0016020">
    <property type="term" value="C:membrane"/>
    <property type="evidence" value="ECO:0007669"/>
    <property type="project" value="UniProtKB-UniRule"/>
</dbReference>
<keyword evidence="4" id="KW-1185">Reference proteome</keyword>
<evidence type="ECO:0000313" key="4">
    <source>
        <dbReference type="Proteomes" id="UP000321907"/>
    </source>
</evidence>
<evidence type="ECO:0000313" key="3">
    <source>
        <dbReference type="EMBL" id="TXF90598.1"/>
    </source>
</evidence>
<dbReference type="PROSITE" id="PS51123">
    <property type="entry name" value="OMPA_2"/>
    <property type="match status" value="1"/>
</dbReference>
<dbReference type="PROSITE" id="PS51257">
    <property type="entry name" value="PROKAR_LIPOPROTEIN"/>
    <property type="match status" value="1"/>
</dbReference>
<dbReference type="RefSeq" id="WP_147929770.1">
    <property type="nucleotide sequence ID" value="NZ_VOXD01000006.1"/>
</dbReference>
<feature type="domain" description="OmpA-like" evidence="2">
    <location>
        <begin position="158"/>
        <end position="280"/>
    </location>
</feature>
<dbReference type="OrthoDB" id="345640at2"/>
<dbReference type="SUPFAM" id="SSF103088">
    <property type="entry name" value="OmpA-like"/>
    <property type="match status" value="1"/>
</dbReference>
<dbReference type="PANTHER" id="PTHR30329:SF21">
    <property type="entry name" value="LIPOPROTEIN YIAD-RELATED"/>
    <property type="match status" value="1"/>
</dbReference>
<dbReference type="EMBL" id="VOXD01000006">
    <property type="protein sequence ID" value="TXF90598.1"/>
    <property type="molecule type" value="Genomic_DNA"/>
</dbReference>
<dbReference type="AlphaFoldDB" id="A0A5C7FJ21"/>
<proteinExistence type="predicted"/>
<reference evidence="3 4" key="1">
    <citation type="submission" date="2019-08" db="EMBL/GenBank/DDBJ databases">
        <title>Lewinella sp. strain SSH13 Genome sequencing and assembly.</title>
        <authorList>
            <person name="Kim I."/>
        </authorList>
    </citation>
    <scope>NUCLEOTIDE SEQUENCE [LARGE SCALE GENOMIC DNA]</scope>
    <source>
        <strain evidence="3 4">SSH13</strain>
    </source>
</reference>
<dbReference type="InterPro" id="IPR006665">
    <property type="entry name" value="OmpA-like"/>
</dbReference>
<sequence>MRCLLLLLSSVIICGCVAPKKFDKMEALYADRIAHLESGISFRQDSIEKLMSALDQANGGKAALLVAQSNLEDKLIAQKDQIDALSGNLNSTSSRMSNELANVRKELEAAGLKYDTLLQNQQGIVDNFQRGVMRADSVMMTSLDANIPDDSYTISISAGEVKLSVQEDLLFKNRTSEKLNDEAAIVLRAVLDALQSDPLLKLTIVGHTDNQPNPRRNTDNWEYAAARAIFLAKEMADTYYLSPNRVVAASQGEFSPAKSNASPEGRTANRRVEFVLRNNVGNLLRSLKRLGE</sequence>
<dbReference type="PANTHER" id="PTHR30329">
    <property type="entry name" value="STATOR ELEMENT OF FLAGELLAR MOTOR COMPLEX"/>
    <property type="match status" value="1"/>
</dbReference>
<organism evidence="3 4">
    <name type="scientific">Neolewinella aurantiaca</name>
    <dbReference type="NCBI Taxonomy" id="2602767"/>
    <lineage>
        <taxon>Bacteria</taxon>
        <taxon>Pseudomonadati</taxon>
        <taxon>Bacteroidota</taxon>
        <taxon>Saprospiria</taxon>
        <taxon>Saprospirales</taxon>
        <taxon>Lewinellaceae</taxon>
        <taxon>Neolewinella</taxon>
    </lineage>
</organism>
<dbReference type="Gene3D" id="3.30.1330.60">
    <property type="entry name" value="OmpA-like domain"/>
    <property type="match status" value="1"/>
</dbReference>
<dbReference type="Pfam" id="PF00691">
    <property type="entry name" value="OmpA"/>
    <property type="match status" value="1"/>
</dbReference>
<name>A0A5C7FJ21_9BACT</name>
<dbReference type="Proteomes" id="UP000321907">
    <property type="component" value="Unassembled WGS sequence"/>
</dbReference>
<dbReference type="InterPro" id="IPR050330">
    <property type="entry name" value="Bact_OuterMem_StrucFunc"/>
</dbReference>
<keyword evidence="1" id="KW-0472">Membrane</keyword>
<dbReference type="InterPro" id="IPR036737">
    <property type="entry name" value="OmpA-like_sf"/>
</dbReference>
<evidence type="ECO:0000256" key="1">
    <source>
        <dbReference type="PROSITE-ProRule" id="PRU00473"/>
    </source>
</evidence>
<protein>
    <submittedName>
        <fullName evidence="3">OmpA family protein</fullName>
    </submittedName>
</protein>
<accession>A0A5C7FJ21</accession>
<comment type="caution">
    <text evidence="3">The sequence shown here is derived from an EMBL/GenBank/DDBJ whole genome shotgun (WGS) entry which is preliminary data.</text>
</comment>
<dbReference type="CDD" id="cd07185">
    <property type="entry name" value="OmpA_C-like"/>
    <property type="match status" value="1"/>
</dbReference>
<gene>
    <name evidence="3" type="ORF">FUA23_05760</name>
</gene>
<evidence type="ECO:0000259" key="2">
    <source>
        <dbReference type="PROSITE" id="PS51123"/>
    </source>
</evidence>